<keyword evidence="2" id="KW-1185">Reference proteome</keyword>
<reference evidence="1 2" key="1">
    <citation type="submission" date="2016-10" db="EMBL/GenBank/DDBJ databases">
        <authorList>
            <person name="de Groot N.N."/>
        </authorList>
    </citation>
    <scope>NUCLEOTIDE SEQUENCE [LARGE SCALE GENOMIC DNA]</scope>
    <source>
        <strain evidence="1 2">DSM 1801</strain>
    </source>
</reference>
<name>A0A1I0ABP6_9FIRM</name>
<dbReference type="OrthoDB" id="572332at2"/>
<dbReference type="STRING" id="29364.SAMN04487772_10531"/>
<evidence type="ECO:0000313" key="2">
    <source>
        <dbReference type="Proteomes" id="UP000199800"/>
    </source>
</evidence>
<organism evidence="1 2">
    <name type="scientific">[Clostridium] polysaccharolyticum</name>
    <dbReference type="NCBI Taxonomy" id="29364"/>
    <lineage>
        <taxon>Bacteria</taxon>
        <taxon>Bacillati</taxon>
        <taxon>Bacillota</taxon>
        <taxon>Clostridia</taxon>
        <taxon>Lachnospirales</taxon>
        <taxon>Lachnospiraceae</taxon>
    </lineage>
</organism>
<dbReference type="Proteomes" id="UP000199800">
    <property type="component" value="Unassembled WGS sequence"/>
</dbReference>
<sequence>MKEELIFSLRVECGPWMVIGQTDEGQLRVIPITGGEFTGKINGKIIPGGADWNTQRDESVSYAFAKYVIQTEDGFYISVENEGEIDDRKAAPFLTKPVFQVDKNSPYGWLNESKFIGKLGFGKAAGEVVIDIYRVSEMK</sequence>
<dbReference type="Gene3D" id="2.40.160.20">
    <property type="match status" value="1"/>
</dbReference>
<dbReference type="AlphaFoldDB" id="A0A1I0ABP6"/>
<gene>
    <name evidence="1" type="ORF">SAMN04487772_10531</name>
</gene>
<dbReference type="RefSeq" id="WP_092476889.1">
    <property type="nucleotide sequence ID" value="NZ_FOHN01000005.1"/>
</dbReference>
<evidence type="ECO:0000313" key="1">
    <source>
        <dbReference type="EMBL" id="SES90673.1"/>
    </source>
</evidence>
<protein>
    <submittedName>
        <fullName evidence="1">Uncharacterized protein</fullName>
    </submittedName>
</protein>
<dbReference type="PANTHER" id="PTHR37315:SF1">
    <property type="entry name" value="UPF0311 PROTEIN BLR7842"/>
    <property type="match status" value="1"/>
</dbReference>
<dbReference type="Pfam" id="PF11578">
    <property type="entry name" value="DUF3237"/>
    <property type="match status" value="1"/>
</dbReference>
<proteinExistence type="predicted"/>
<dbReference type="InterPro" id="IPR020915">
    <property type="entry name" value="UPF0311"/>
</dbReference>
<dbReference type="EMBL" id="FOHN01000005">
    <property type="protein sequence ID" value="SES90673.1"/>
    <property type="molecule type" value="Genomic_DNA"/>
</dbReference>
<accession>A0A1I0ABP6</accession>
<dbReference type="PANTHER" id="PTHR37315">
    <property type="entry name" value="UPF0311 PROTEIN BLR7842"/>
    <property type="match status" value="1"/>
</dbReference>